<dbReference type="AlphaFoldDB" id="A0A2P5B874"/>
<dbReference type="Proteomes" id="UP000237105">
    <property type="component" value="Unassembled WGS sequence"/>
</dbReference>
<sequence length="107" mass="11885">MAEFLLFASRYHFECQSCHFFNSPPRISKSSATDHHWIPLDIGCLKLNTDVTIEDGSLTVGIGIVIRDSVSLVLGCASVKIHWYFSPHVVELLALLEGLKFAHESGL</sequence>
<keyword evidence="3" id="KW-1185">Reference proteome</keyword>
<feature type="domain" description="RNase H type-1" evidence="1">
    <location>
        <begin position="48"/>
        <end position="106"/>
    </location>
</feature>
<name>A0A2P5B874_PARAD</name>
<dbReference type="GO" id="GO:0004523">
    <property type="term" value="F:RNA-DNA hybrid ribonuclease activity"/>
    <property type="evidence" value="ECO:0007669"/>
    <property type="project" value="InterPro"/>
</dbReference>
<comment type="caution">
    <text evidence="2">The sequence shown here is derived from an EMBL/GenBank/DDBJ whole genome shotgun (WGS) entry which is preliminary data.</text>
</comment>
<gene>
    <name evidence="2" type="ORF">PanWU01x14_262590</name>
</gene>
<reference evidence="3" key="1">
    <citation type="submission" date="2016-06" db="EMBL/GenBank/DDBJ databases">
        <title>Parallel loss of symbiosis genes in relatives of nitrogen-fixing non-legume Parasponia.</title>
        <authorList>
            <person name="Van Velzen R."/>
            <person name="Holmer R."/>
            <person name="Bu F."/>
            <person name="Rutten L."/>
            <person name="Van Zeijl A."/>
            <person name="Liu W."/>
            <person name="Santuari L."/>
            <person name="Cao Q."/>
            <person name="Sharma T."/>
            <person name="Shen D."/>
            <person name="Roswanjaya Y."/>
            <person name="Wardhani T."/>
            <person name="Kalhor M.S."/>
            <person name="Jansen J."/>
            <person name="Van den Hoogen J."/>
            <person name="Gungor B."/>
            <person name="Hartog M."/>
            <person name="Hontelez J."/>
            <person name="Verver J."/>
            <person name="Yang W.-C."/>
            <person name="Schijlen E."/>
            <person name="Repin R."/>
            <person name="Schilthuizen M."/>
            <person name="Schranz E."/>
            <person name="Heidstra R."/>
            <person name="Miyata K."/>
            <person name="Fedorova E."/>
            <person name="Kohlen W."/>
            <person name="Bisseling T."/>
            <person name="Smit S."/>
            <person name="Geurts R."/>
        </authorList>
    </citation>
    <scope>NUCLEOTIDE SEQUENCE [LARGE SCALE GENOMIC DNA]</scope>
    <source>
        <strain evidence="3">cv. WU1-14</strain>
    </source>
</reference>
<dbReference type="OrthoDB" id="993362at2759"/>
<dbReference type="InterPro" id="IPR052929">
    <property type="entry name" value="RNase_H-like_EbsB-rel"/>
</dbReference>
<dbReference type="PANTHER" id="PTHR47074">
    <property type="entry name" value="BNAC02G40300D PROTEIN"/>
    <property type="match status" value="1"/>
</dbReference>
<dbReference type="InterPro" id="IPR002156">
    <property type="entry name" value="RNaseH_domain"/>
</dbReference>
<organism evidence="2 3">
    <name type="scientific">Parasponia andersonii</name>
    <name type="common">Sponia andersonii</name>
    <dbReference type="NCBI Taxonomy" id="3476"/>
    <lineage>
        <taxon>Eukaryota</taxon>
        <taxon>Viridiplantae</taxon>
        <taxon>Streptophyta</taxon>
        <taxon>Embryophyta</taxon>
        <taxon>Tracheophyta</taxon>
        <taxon>Spermatophyta</taxon>
        <taxon>Magnoliopsida</taxon>
        <taxon>eudicotyledons</taxon>
        <taxon>Gunneridae</taxon>
        <taxon>Pentapetalae</taxon>
        <taxon>rosids</taxon>
        <taxon>fabids</taxon>
        <taxon>Rosales</taxon>
        <taxon>Cannabaceae</taxon>
        <taxon>Parasponia</taxon>
    </lineage>
</organism>
<protein>
    <recommendedName>
        <fullName evidence="1">RNase H type-1 domain-containing protein</fullName>
    </recommendedName>
</protein>
<dbReference type="Pfam" id="PF13456">
    <property type="entry name" value="RVT_3"/>
    <property type="match status" value="1"/>
</dbReference>
<evidence type="ECO:0000259" key="1">
    <source>
        <dbReference type="Pfam" id="PF13456"/>
    </source>
</evidence>
<evidence type="ECO:0000313" key="3">
    <source>
        <dbReference type="Proteomes" id="UP000237105"/>
    </source>
</evidence>
<dbReference type="EMBL" id="JXTB01000340">
    <property type="protein sequence ID" value="PON44971.1"/>
    <property type="molecule type" value="Genomic_DNA"/>
</dbReference>
<dbReference type="GO" id="GO:0003676">
    <property type="term" value="F:nucleic acid binding"/>
    <property type="evidence" value="ECO:0007669"/>
    <property type="project" value="InterPro"/>
</dbReference>
<evidence type="ECO:0000313" key="2">
    <source>
        <dbReference type="EMBL" id="PON44971.1"/>
    </source>
</evidence>
<dbReference type="PANTHER" id="PTHR47074:SF11">
    <property type="entry name" value="REVERSE TRANSCRIPTASE-LIKE PROTEIN"/>
    <property type="match status" value="1"/>
</dbReference>
<proteinExistence type="predicted"/>
<accession>A0A2P5B874</accession>